<dbReference type="InterPro" id="IPR023385">
    <property type="entry name" value="YopX-like_C"/>
</dbReference>
<name>A0A8S5QKT3_9CAUD</name>
<proteinExistence type="predicted"/>
<protein>
    <submittedName>
        <fullName evidence="2">YopX protein</fullName>
    </submittedName>
</protein>
<evidence type="ECO:0000313" key="2">
    <source>
        <dbReference type="EMBL" id="DAE19172.1"/>
    </source>
</evidence>
<dbReference type="SUPFAM" id="SSF159006">
    <property type="entry name" value="YopX-like"/>
    <property type="match status" value="1"/>
</dbReference>
<evidence type="ECO:0000259" key="1">
    <source>
        <dbReference type="Pfam" id="PF09643"/>
    </source>
</evidence>
<feature type="domain" description="YopX protein" evidence="1">
    <location>
        <begin position="6"/>
        <end position="117"/>
    </location>
</feature>
<organism evidence="2">
    <name type="scientific">Siphoviridae sp. ctNYt19</name>
    <dbReference type="NCBI Taxonomy" id="2825472"/>
    <lineage>
        <taxon>Viruses</taxon>
        <taxon>Duplodnaviria</taxon>
        <taxon>Heunggongvirae</taxon>
        <taxon>Uroviricota</taxon>
        <taxon>Caudoviricetes</taxon>
    </lineage>
</organism>
<dbReference type="EMBL" id="BK015669">
    <property type="protein sequence ID" value="DAE19172.1"/>
    <property type="molecule type" value="Genomic_DNA"/>
</dbReference>
<accession>A0A8S5QKT3</accession>
<reference evidence="2" key="1">
    <citation type="journal article" date="2021" name="Proc. Natl. Acad. Sci. U.S.A.">
        <title>A Catalog of Tens of Thousands of Viruses from Human Metagenomes Reveals Hidden Associations with Chronic Diseases.</title>
        <authorList>
            <person name="Tisza M.J."/>
            <person name="Buck C.B."/>
        </authorList>
    </citation>
    <scope>NUCLEOTIDE SEQUENCE</scope>
    <source>
        <strain evidence="2">CtNYt19</strain>
    </source>
</reference>
<dbReference type="InterPro" id="IPR019096">
    <property type="entry name" value="YopX_protein"/>
</dbReference>
<sequence>MRVIKFRAWDKIRKFMITIFDNTATDEWFLPNMKEDYEVMQYTGINDIYGNEIYEGDIVYLRRSLFGFELKPEAFIVTFKYGNFVLENELSIFCDLKGYKPLGWCERVEVIGNIYEDKEDEE</sequence>
<dbReference type="Gene3D" id="2.30.30.290">
    <property type="entry name" value="YopX-like domains"/>
    <property type="match status" value="1"/>
</dbReference>
<dbReference type="Pfam" id="PF09643">
    <property type="entry name" value="YopX"/>
    <property type="match status" value="1"/>
</dbReference>